<name>A0A2N3L0R2_9PROT</name>
<feature type="compositionally biased region" description="Polar residues" evidence="1">
    <location>
        <begin position="183"/>
        <end position="193"/>
    </location>
</feature>
<dbReference type="AlphaFoldDB" id="A0A2N3L0R2"/>
<feature type="region of interest" description="Disordered" evidence="1">
    <location>
        <begin position="162"/>
        <end position="198"/>
    </location>
</feature>
<evidence type="ECO:0000256" key="1">
    <source>
        <dbReference type="SAM" id="MobiDB-lite"/>
    </source>
</evidence>
<dbReference type="EMBL" id="NXGX01000016">
    <property type="protein sequence ID" value="PKR56310.1"/>
    <property type="molecule type" value="Genomic_DNA"/>
</dbReference>
<evidence type="ECO:0008006" key="5">
    <source>
        <dbReference type="Google" id="ProtNLM"/>
    </source>
</evidence>
<dbReference type="RefSeq" id="WP_101305012.1">
    <property type="nucleotide sequence ID" value="NZ_NXGX01000016.1"/>
</dbReference>
<protein>
    <recommendedName>
        <fullName evidence="5">Secreted protein</fullName>
    </recommendedName>
</protein>
<evidence type="ECO:0000256" key="2">
    <source>
        <dbReference type="SAM" id="SignalP"/>
    </source>
</evidence>
<keyword evidence="4" id="KW-1185">Reference proteome</keyword>
<evidence type="ECO:0000313" key="3">
    <source>
        <dbReference type="EMBL" id="PKR56310.1"/>
    </source>
</evidence>
<evidence type="ECO:0000313" key="4">
    <source>
        <dbReference type="Proteomes" id="UP000233332"/>
    </source>
</evidence>
<accession>A0A2N3L0R2</accession>
<comment type="caution">
    <text evidence="3">The sequence shown here is derived from an EMBL/GenBank/DDBJ whole genome shotgun (WGS) entry which is preliminary data.</text>
</comment>
<keyword evidence="2" id="KW-0732">Signal</keyword>
<feature type="compositionally biased region" description="Polar residues" evidence="1">
    <location>
        <begin position="25"/>
        <end position="39"/>
    </location>
</feature>
<organism evidence="3 4">
    <name type="scientific">Thalassospira lohafexi</name>
    <dbReference type="NCBI Taxonomy" id="744227"/>
    <lineage>
        <taxon>Bacteria</taxon>
        <taxon>Pseudomonadati</taxon>
        <taxon>Pseudomonadota</taxon>
        <taxon>Alphaproteobacteria</taxon>
        <taxon>Rhodospirillales</taxon>
        <taxon>Thalassospiraceae</taxon>
        <taxon>Thalassospira</taxon>
    </lineage>
</organism>
<gene>
    <name evidence="3" type="ORF">COO92_21615</name>
</gene>
<proteinExistence type="predicted"/>
<dbReference type="Proteomes" id="UP000233332">
    <property type="component" value="Unassembled WGS sequence"/>
</dbReference>
<feature type="chain" id="PRO_5014788092" description="Secreted protein" evidence="2">
    <location>
        <begin position="22"/>
        <end position="742"/>
    </location>
</feature>
<feature type="signal peptide" evidence="2">
    <location>
        <begin position="1"/>
        <end position="21"/>
    </location>
</feature>
<feature type="region of interest" description="Disordered" evidence="1">
    <location>
        <begin position="25"/>
        <end position="44"/>
    </location>
</feature>
<reference evidence="3 4" key="1">
    <citation type="submission" date="2017-09" db="EMBL/GenBank/DDBJ databases">
        <title>Biodiversity and function of Thalassospira species in the particle-attached aromatic-hydrocarbon-degrading consortia from the surface seawater of the China South Sea.</title>
        <authorList>
            <person name="Dong C."/>
            <person name="Lai Q."/>
            <person name="Shao Z."/>
        </authorList>
    </citation>
    <scope>NUCLEOTIDE SEQUENCE [LARGE SCALE GENOMIC DNA]</scope>
    <source>
        <strain evidence="3 4">139Z-12</strain>
    </source>
</reference>
<sequence>MNKQALWCLLLSSCLVSPALAQMAQTPPETTQTDSSETNPEPGIEEMVRKVNIVTRAITRTAVSQNEPMAIDLGLVDVPGAPPKLTEGVTAKAYARYVNYEDSLIAQLVLTGVEKDGRSEPLDSNDFVAQFNMDSPELDPASPVTIEGNQETLIAALQRLNAVEDEDDKEEKETEAAEGDTGASNSVGSNASKNADAAGYSSPAALDVAEDTSSPTVRVTTEGCNIRVDLAQLVAVQQSRVETTEDGAVSTAPCEDGADRYPLDRSYSVCGDTIDMETRQATAQYLLYYTDGGGNRQEVTDCLKDDDKVFDITEKASACSVYLDYNEMMAVPQASLAYVNASNNEVQVRSCEPSEEITSVPLVSVTDGCSIRHDFAGGLSLQTGRHIYELNGTTWQADACSDNGTEYPHETVYKNAAGQEVCAPIINQAAGSVTRQSRKQIVVNGVEQFITECKPDTANIAIQSTIDGCDNPSLWNHDLAAGTSYGRERFYYQLDGVPQYVTECQDSEIAYPHQVETTGWQPHDDQLFAYRLTTVYIEGTPKGRFNIKTSEVLPGEPQTAYVYSGEAPATNGEHFYEGCTRFDARDLVESYDRPDGSKHKVVIGEADPLSLGNKCYNEFTWEAITHGKFENPVSSNRSSGPCGVFENYAHVYDAAYHCTSTSSVGTRKTIREDGEVIGTASNTCTTYNAYSPVAAKYYTGGSDADGSFQGYIRVKFPSSGWSYPSHTNGVKSGCLGNWGWLQ</sequence>